<sequence length="474" mass="46276">MSRGPGTTLLLAVLGGVAVATLPAVVGPGTGTSPGPRHEELVLAAERVHDPDLDLDAGLPATRRAGTAAEGATADGDDAPSPHRSGSVDPDLDGAPRPSATRSSSTPASGLAASGIPTTALEAYRAAADAQDCGIDWTLLAAIGRVESNHGRFGGATLHTDGTSSPAIIGIPLDGGPGVATITDTDGGRFDRDTVHDRAVGPMQFIPGTWARYAADGDGDGVRDPFDVHDAAAAAADYLCTAGGDLSTPAGQARAVLAYNRSQSYVDTVLGLAATYAGTEVTEVPTPTAPPTVPPAAPPAPSPQPAPAPAPTPSPAPTPVPAPTPTPTPAPEPTPAPTPTPAPSPAPTPDPTPTPTPTPAPTPACPGDGAPAVVDVVDGTGRPGVADELLADLTAAGLTTGTVTAVDGGTAAVEGPAGDGGAAWLADALGLPELARDGDVEHVTVALGPGTTADDRTADVLTAADALPDCTPAG</sequence>
<evidence type="ECO:0000313" key="5">
    <source>
        <dbReference type="Proteomes" id="UP000199022"/>
    </source>
</evidence>
<feature type="domain" description="LytR/CpsA/Psr regulator C-terminal" evidence="2">
    <location>
        <begin position="374"/>
        <end position="449"/>
    </location>
</feature>
<evidence type="ECO:0000259" key="2">
    <source>
        <dbReference type="Pfam" id="PF13399"/>
    </source>
</evidence>
<dbReference type="SUPFAM" id="SSF53955">
    <property type="entry name" value="Lysozyme-like"/>
    <property type="match status" value="1"/>
</dbReference>
<dbReference type="PANTHER" id="PTHR30163">
    <property type="entry name" value="MEMBRANE-BOUND LYTIC MUREIN TRANSGLYCOSYLASE B"/>
    <property type="match status" value="1"/>
</dbReference>
<feature type="region of interest" description="Disordered" evidence="1">
    <location>
        <begin position="283"/>
        <end position="371"/>
    </location>
</feature>
<gene>
    <name evidence="4" type="ORF">SAMN05661030_4096</name>
</gene>
<evidence type="ECO:0000313" key="4">
    <source>
        <dbReference type="EMBL" id="SFD72924.1"/>
    </source>
</evidence>
<dbReference type="AlphaFoldDB" id="A0A1I1UQE9"/>
<feature type="compositionally biased region" description="Low complexity" evidence="1">
    <location>
        <begin position="95"/>
        <end position="109"/>
    </location>
</feature>
<protein>
    <submittedName>
        <fullName evidence="4">Membrane-bound lytic murein transglycosylase B</fullName>
    </submittedName>
</protein>
<dbReference type="GO" id="GO:0009253">
    <property type="term" value="P:peptidoglycan catabolic process"/>
    <property type="evidence" value="ECO:0007669"/>
    <property type="project" value="TreeGrafter"/>
</dbReference>
<name>A0A1I1UQE9_9ACTN</name>
<feature type="compositionally biased region" description="Low complexity" evidence="1">
    <location>
        <begin position="65"/>
        <end position="74"/>
    </location>
</feature>
<reference evidence="5" key="1">
    <citation type="submission" date="2016-10" db="EMBL/GenBank/DDBJ databases">
        <authorList>
            <person name="Varghese N."/>
            <person name="Submissions S."/>
        </authorList>
    </citation>
    <scope>NUCLEOTIDE SEQUENCE [LARGE SCALE GENOMIC DNA]</scope>
    <source>
        <strain evidence="5">DSM 45962</strain>
    </source>
</reference>
<dbReference type="STRING" id="1225127.SAMN05661030_4096"/>
<organism evidence="4 5">
    <name type="scientific">Klenkia taihuensis</name>
    <dbReference type="NCBI Taxonomy" id="1225127"/>
    <lineage>
        <taxon>Bacteria</taxon>
        <taxon>Bacillati</taxon>
        <taxon>Actinomycetota</taxon>
        <taxon>Actinomycetes</taxon>
        <taxon>Geodermatophilales</taxon>
        <taxon>Geodermatophilaceae</taxon>
        <taxon>Klenkia</taxon>
    </lineage>
</organism>
<keyword evidence="5" id="KW-1185">Reference proteome</keyword>
<feature type="region of interest" description="Disordered" evidence="1">
    <location>
        <begin position="65"/>
        <end position="113"/>
    </location>
</feature>
<dbReference type="Proteomes" id="UP000199022">
    <property type="component" value="Unassembled WGS sequence"/>
</dbReference>
<evidence type="ECO:0000256" key="1">
    <source>
        <dbReference type="SAM" id="MobiDB-lite"/>
    </source>
</evidence>
<dbReference type="Gene3D" id="1.10.530.10">
    <property type="match status" value="1"/>
</dbReference>
<dbReference type="Pfam" id="PF13399">
    <property type="entry name" value="LytR_C"/>
    <property type="match status" value="1"/>
</dbReference>
<feature type="domain" description="Transglycosylase SLT" evidence="3">
    <location>
        <begin position="199"/>
        <end position="243"/>
    </location>
</feature>
<dbReference type="OrthoDB" id="9796191at2"/>
<dbReference type="EMBL" id="FOMD01000006">
    <property type="protein sequence ID" value="SFD72924.1"/>
    <property type="molecule type" value="Genomic_DNA"/>
</dbReference>
<feature type="compositionally biased region" description="Pro residues" evidence="1">
    <location>
        <begin position="287"/>
        <end position="364"/>
    </location>
</feature>
<dbReference type="Pfam" id="PF13406">
    <property type="entry name" value="SLT_2"/>
    <property type="match status" value="1"/>
</dbReference>
<proteinExistence type="predicted"/>
<dbReference type="PANTHER" id="PTHR30163:SF8">
    <property type="entry name" value="LYTIC MUREIN TRANSGLYCOSYLASE"/>
    <property type="match status" value="1"/>
</dbReference>
<dbReference type="InterPro" id="IPR023346">
    <property type="entry name" value="Lysozyme-like_dom_sf"/>
</dbReference>
<dbReference type="CDD" id="cd13399">
    <property type="entry name" value="Slt35-like"/>
    <property type="match status" value="1"/>
</dbReference>
<dbReference type="PRINTS" id="PR01217">
    <property type="entry name" value="PRICHEXTENSN"/>
</dbReference>
<dbReference type="InterPro" id="IPR043426">
    <property type="entry name" value="MltB-like"/>
</dbReference>
<dbReference type="RefSeq" id="WP_091563953.1">
    <property type="nucleotide sequence ID" value="NZ_BNAC01000006.1"/>
</dbReference>
<dbReference type="InterPro" id="IPR027381">
    <property type="entry name" value="LytR/CpsA/Psr_C"/>
</dbReference>
<accession>A0A1I1UQE9</accession>
<evidence type="ECO:0000259" key="3">
    <source>
        <dbReference type="Pfam" id="PF13406"/>
    </source>
</evidence>
<dbReference type="GO" id="GO:0008933">
    <property type="term" value="F:peptidoglycan lytic transglycosylase activity"/>
    <property type="evidence" value="ECO:0007669"/>
    <property type="project" value="TreeGrafter"/>
</dbReference>
<dbReference type="InterPro" id="IPR031304">
    <property type="entry name" value="SLT_2"/>
</dbReference>